<reference evidence="1" key="1">
    <citation type="submission" date="2020-05" db="EMBL/GenBank/DDBJ databases">
        <authorList>
            <person name="Chiriac C."/>
            <person name="Salcher M."/>
            <person name="Ghai R."/>
            <person name="Kavagutti S V."/>
        </authorList>
    </citation>
    <scope>NUCLEOTIDE SEQUENCE</scope>
</reference>
<name>A0A6J5TB01_9CAUD</name>
<protein>
    <submittedName>
        <fullName evidence="1">Uncharacterized protein</fullName>
    </submittedName>
</protein>
<gene>
    <name evidence="1" type="ORF">UFOVP39_40</name>
</gene>
<evidence type="ECO:0000313" key="1">
    <source>
        <dbReference type="EMBL" id="CAB4240664.1"/>
    </source>
</evidence>
<accession>A0A6J5TB01</accession>
<sequence length="132" mass="15283">MIEQSFKSKRVLPVYVPFTVNYSPNDYAQAHARDMSVVEYVRRDNMIKRLATECPFQAGDTAYPDQKKGYETYGAVIIVGICRTYKDFSNDSEWPKSDNPMIITFAPIKNRNEHVFCTTNYLVKKNPHLVMC</sequence>
<proteinExistence type="predicted"/>
<dbReference type="EMBL" id="LR797813">
    <property type="protein sequence ID" value="CAB4240664.1"/>
    <property type="molecule type" value="Genomic_DNA"/>
</dbReference>
<organism evidence="1">
    <name type="scientific">uncultured Caudovirales phage</name>
    <dbReference type="NCBI Taxonomy" id="2100421"/>
    <lineage>
        <taxon>Viruses</taxon>
        <taxon>Duplodnaviria</taxon>
        <taxon>Heunggongvirae</taxon>
        <taxon>Uroviricota</taxon>
        <taxon>Caudoviricetes</taxon>
        <taxon>Peduoviridae</taxon>
        <taxon>Maltschvirus</taxon>
        <taxon>Maltschvirus maltsch</taxon>
    </lineage>
</organism>